<dbReference type="RefSeq" id="WP_349229932.1">
    <property type="nucleotide sequence ID" value="NZ_JBBMFJ010000026.1"/>
</dbReference>
<feature type="domain" description="Glycosyltransferase 2-like" evidence="1">
    <location>
        <begin position="7"/>
        <end position="175"/>
    </location>
</feature>
<dbReference type="PANTHER" id="PTHR22916">
    <property type="entry name" value="GLYCOSYLTRANSFERASE"/>
    <property type="match status" value="1"/>
</dbReference>
<proteinExistence type="predicted"/>
<dbReference type="InterPro" id="IPR001173">
    <property type="entry name" value="Glyco_trans_2-like"/>
</dbReference>
<name>A0ABV1HNG6_9FIRM</name>
<evidence type="ECO:0000313" key="3">
    <source>
        <dbReference type="Proteomes" id="UP001437460"/>
    </source>
</evidence>
<comment type="caution">
    <text evidence="2">The sequence shown here is derived from an EMBL/GenBank/DDBJ whole genome shotgun (WGS) entry which is preliminary data.</text>
</comment>
<dbReference type="SUPFAM" id="SSF53448">
    <property type="entry name" value="Nucleotide-diphospho-sugar transferases"/>
    <property type="match status" value="1"/>
</dbReference>
<organism evidence="2 3">
    <name type="scientific">Ventrimonas faecis</name>
    <dbReference type="NCBI Taxonomy" id="3133170"/>
    <lineage>
        <taxon>Bacteria</taxon>
        <taxon>Bacillati</taxon>
        <taxon>Bacillota</taxon>
        <taxon>Clostridia</taxon>
        <taxon>Lachnospirales</taxon>
        <taxon>Lachnospiraceae</taxon>
        <taxon>Ventrimonas</taxon>
    </lineage>
</organism>
<sequence>MKNIKVSIICITYNQAEYIKDAINSFLMQKTKFDYEIIVHDDASTDQTIQIIKQYESKYPEKIRAIYEEENQYSKGVNISDVLFKIAKGKYLAFCEGDDFWTDQYKLQKQYDYMEQHDDCMAYVHNGWKIEKDKRVVYNSRALSVEAKKYGIEDAICGLGIQTYTNSFFMRAKVFENRPNFLQYAPTRDYVMLVECAMHGYIYYSPEKMSAQRVTANSSLSQIWGQNPALRKEYIDKQMILLDKINEDTAYKYARVIEKEKTNQMFSNILARKDKSELKQEPYRTLLRNMSVKRKLQYYSPVLFRALSKISRVIRNEKRNFEMNVHYEEF</sequence>
<reference evidence="2 3" key="1">
    <citation type="submission" date="2024-03" db="EMBL/GenBank/DDBJ databases">
        <title>Human intestinal bacterial collection.</title>
        <authorList>
            <person name="Pauvert C."/>
            <person name="Hitch T.C.A."/>
            <person name="Clavel T."/>
        </authorList>
    </citation>
    <scope>NUCLEOTIDE SEQUENCE [LARGE SCALE GENOMIC DNA]</scope>
    <source>
        <strain evidence="2 3">CLA-AP-H27</strain>
    </source>
</reference>
<dbReference type="Pfam" id="PF00535">
    <property type="entry name" value="Glycos_transf_2"/>
    <property type="match status" value="1"/>
</dbReference>
<dbReference type="GO" id="GO:0016757">
    <property type="term" value="F:glycosyltransferase activity"/>
    <property type="evidence" value="ECO:0007669"/>
    <property type="project" value="UniProtKB-KW"/>
</dbReference>
<protein>
    <submittedName>
        <fullName evidence="2">Glycosyltransferase family 2 protein</fullName>
        <ecNumber evidence="2">2.4.-.-</ecNumber>
    </submittedName>
</protein>
<keyword evidence="3" id="KW-1185">Reference proteome</keyword>
<dbReference type="Gene3D" id="3.90.550.10">
    <property type="entry name" value="Spore Coat Polysaccharide Biosynthesis Protein SpsA, Chain A"/>
    <property type="match status" value="1"/>
</dbReference>
<dbReference type="EC" id="2.4.-.-" evidence="2"/>
<gene>
    <name evidence="2" type="ORF">WMO41_11900</name>
</gene>
<keyword evidence="2" id="KW-0808">Transferase</keyword>
<dbReference type="Proteomes" id="UP001437460">
    <property type="component" value="Unassembled WGS sequence"/>
</dbReference>
<dbReference type="PANTHER" id="PTHR22916:SF3">
    <property type="entry name" value="UDP-GLCNAC:BETAGAL BETA-1,3-N-ACETYLGLUCOSAMINYLTRANSFERASE-LIKE PROTEIN 1"/>
    <property type="match status" value="1"/>
</dbReference>
<evidence type="ECO:0000259" key="1">
    <source>
        <dbReference type="Pfam" id="PF00535"/>
    </source>
</evidence>
<dbReference type="InterPro" id="IPR029044">
    <property type="entry name" value="Nucleotide-diphossugar_trans"/>
</dbReference>
<accession>A0ABV1HNG6</accession>
<keyword evidence="2" id="KW-0328">Glycosyltransferase</keyword>
<dbReference type="EMBL" id="JBBMFJ010000026">
    <property type="protein sequence ID" value="MEQ2563855.1"/>
    <property type="molecule type" value="Genomic_DNA"/>
</dbReference>
<evidence type="ECO:0000313" key="2">
    <source>
        <dbReference type="EMBL" id="MEQ2563855.1"/>
    </source>
</evidence>